<evidence type="ECO:0000256" key="4">
    <source>
        <dbReference type="ARBA" id="ARBA00022912"/>
    </source>
</evidence>
<organism evidence="8 9">
    <name type="scientific">Rhizoclosmatium globosum</name>
    <dbReference type="NCBI Taxonomy" id="329046"/>
    <lineage>
        <taxon>Eukaryota</taxon>
        <taxon>Fungi</taxon>
        <taxon>Fungi incertae sedis</taxon>
        <taxon>Chytridiomycota</taxon>
        <taxon>Chytridiomycota incertae sedis</taxon>
        <taxon>Chytridiomycetes</taxon>
        <taxon>Chytridiales</taxon>
        <taxon>Chytriomycetaceae</taxon>
        <taxon>Rhizoclosmatium</taxon>
    </lineage>
</organism>
<gene>
    <name evidence="8" type="ORF">BCR33DRAFT_712718</name>
</gene>
<protein>
    <submittedName>
        <fullName evidence="8">PP2C-domain-containing protein</fullName>
    </submittedName>
</protein>
<accession>A0A1Y2CUJ7</accession>
<evidence type="ECO:0000256" key="1">
    <source>
        <dbReference type="ARBA" id="ARBA00006702"/>
    </source>
</evidence>
<keyword evidence="4 5" id="KW-0904">Protein phosphatase</keyword>
<dbReference type="STRING" id="329046.A0A1Y2CUJ7"/>
<dbReference type="PANTHER" id="PTHR13832">
    <property type="entry name" value="PROTEIN PHOSPHATASE 2C"/>
    <property type="match status" value="1"/>
</dbReference>
<comment type="caution">
    <text evidence="8">The sequence shown here is derived from an EMBL/GenBank/DDBJ whole genome shotgun (WGS) entry which is preliminary data.</text>
</comment>
<dbReference type="InterPro" id="IPR036457">
    <property type="entry name" value="PPM-type-like_dom_sf"/>
</dbReference>
<name>A0A1Y2CUJ7_9FUNG</name>
<dbReference type="SMART" id="SM00332">
    <property type="entry name" value="PP2Cc"/>
    <property type="match status" value="1"/>
</dbReference>
<evidence type="ECO:0000256" key="5">
    <source>
        <dbReference type="RuleBase" id="RU003465"/>
    </source>
</evidence>
<comment type="similarity">
    <text evidence="1 5">Belongs to the PP2C family.</text>
</comment>
<feature type="domain" description="PPM-type phosphatase" evidence="7">
    <location>
        <begin position="83"/>
        <end position="336"/>
    </location>
</feature>
<proteinExistence type="inferred from homology"/>
<dbReference type="AlphaFoldDB" id="A0A1Y2CUJ7"/>
<dbReference type="PROSITE" id="PS01032">
    <property type="entry name" value="PPM_1"/>
    <property type="match status" value="1"/>
</dbReference>
<keyword evidence="9" id="KW-1185">Reference proteome</keyword>
<evidence type="ECO:0000256" key="6">
    <source>
        <dbReference type="SAM" id="MobiDB-lite"/>
    </source>
</evidence>
<dbReference type="Pfam" id="PF00481">
    <property type="entry name" value="PP2C"/>
    <property type="match status" value="1"/>
</dbReference>
<feature type="region of interest" description="Disordered" evidence="6">
    <location>
        <begin position="1"/>
        <end position="56"/>
    </location>
</feature>
<evidence type="ECO:0000259" key="7">
    <source>
        <dbReference type="PROSITE" id="PS51746"/>
    </source>
</evidence>
<evidence type="ECO:0000256" key="3">
    <source>
        <dbReference type="ARBA" id="ARBA00022801"/>
    </source>
</evidence>
<dbReference type="PANTHER" id="PTHR13832:SF837">
    <property type="entry name" value="PROTEIN PHOSPHATASE 2C-LIKE DOMAIN-CONTAINING PROTEIN 1"/>
    <property type="match status" value="1"/>
</dbReference>
<dbReference type="GO" id="GO:0004722">
    <property type="term" value="F:protein serine/threonine phosphatase activity"/>
    <property type="evidence" value="ECO:0007669"/>
    <property type="project" value="InterPro"/>
</dbReference>
<dbReference type="CDD" id="cd00143">
    <property type="entry name" value="PP2Cc"/>
    <property type="match status" value="1"/>
</dbReference>
<dbReference type="InterPro" id="IPR001932">
    <property type="entry name" value="PPM-type_phosphatase-like_dom"/>
</dbReference>
<dbReference type="GO" id="GO:0046872">
    <property type="term" value="F:metal ion binding"/>
    <property type="evidence" value="ECO:0007669"/>
    <property type="project" value="UniProtKB-KW"/>
</dbReference>
<sequence>MSAPIDKKSTTAATTNPVTVYESPSVSQVLLDGDDDKSSGSSSATAPPPPRSRIESLAGATNFKPTLTPTSASTEAVRASGFEVGVAEDRNRKHRRTMEDAHCFVYRYGGVDGQGFFAIFDGHAGKAAAEWCGANLHETLLTLLQEKPSAPIPELLNEAFVRTDAQLSSRKLSSGCTAVVAFTRIEDRENQRKRVLYTANVGDARAVLSRDGKAVRLTYDHKGSDRNEAQRIMESGGFVVNNRVNGVLAVTRALGDATMKDYIIGNPFTTETVLEDSDSLLVLACDGLWDVCSDEEAVAFVHEESRSSVQTVSEDLMNLALEKFSTDNLSVMVIRFTDQKVFG</sequence>
<keyword evidence="3 5" id="KW-0378">Hydrolase</keyword>
<evidence type="ECO:0000313" key="9">
    <source>
        <dbReference type="Proteomes" id="UP000193642"/>
    </source>
</evidence>
<reference evidence="8 9" key="1">
    <citation type="submission" date="2016-07" db="EMBL/GenBank/DDBJ databases">
        <title>Pervasive Adenine N6-methylation of Active Genes in Fungi.</title>
        <authorList>
            <consortium name="DOE Joint Genome Institute"/>
            <person name="Mondo S.J."/>
            <person name="Dannebaum R.O."/>
            <person name="Kuo R.C."/>
            <person name="Labutti K."/>
            <person name="Haridas S."/>
            <person name="Kuo A."/>
            <person name="Salamov A."/>
            <person name="Ahrendt S.R."/>
            <person name="Lipzen A."/>
            <person name="Sullivan W."/>
            <person name="Andreopoulos W.B."/>
            <person name="Clum A."/>
            <person name="Lindquist E."/>
            <person name="Daum C."/>
            <person name="Ramamoorthy G.K."/>
            <person name="Gryganskyi A."/>
            <person name="Culley D."/>
            <person name="Magnuson J.K."/>
            <person name="James T.Y."/>
            <person name="O'Malley M.A."/>
            <person name="Stajich J.E."/>
            <person name="Spatafora J.W."/>
            <person name="Visel A."/>
            <person name="Grigoriev I.V."/>
        </authorList>
    </citation>
    <scope>NUCLEOTIDE SEQUENCE [LARGE SCALE GENOMIC DNA]</scope>
    <source>
        <strain evidence="8 9">JEL800</strain>
    </source>
</reference>
<feature type="compositionally biased region" description="Polar residues" evidence="6">
    <location>
        <begin position="10"/>
        <end position="28"/>
    </location>
</feature>
<dbReference type="SUPFAM" id="SSF81606">
    <property type="entry name" value="PP2C-like"/>
    <property type="match status" value="1"/>
</dbReference>
<dbReference type="Proteomes" id="UP000193642">
    <property type="component" value="Unassembled WGS sequence"/>
</dbReference>
<evidence type="ECO:0000313" key="8">
    <source>
        <dbReference type="EMBL" id="ORY50719.1"/>
    </source>
</evidence>
<keyword evidence="2" id="KW-0479">Metal-binding</keyword>
<dbReference type="InterPro" id="IPR000222">
    <property type="entry name" value="PP2C_BS"/>
</dbReference>
<dbReference type="Gene3D" id="3.60.40.10">
    <property type="entry name" value="PPM-type phosphatase domain"/>
    <property type="match status" value="1"/>
</dbReference>
<dbReference type="OrthoDB" id="10264738at2759"/>
<dbReference type="SMART" id="SM00331">
    <property type="entry name" value="PP2C_SIG"/>
    <property type="match status" value="1"/>
</dbReference>
<dbReference type="InterPro" id="IPR015655">
    <property type="entry name" value="PP2C"/>
</dbReference>
<dbReference type="PROSITE" id="PS51746">
    <property type="entry name" value="PPM_2"/>
    <property type="match status" value="1"/>
</dbReference>
<dbReference type="EMBL" id="MCGO01000006">
    <property type="protein sequence ID" value="ORY50719.1"/>
    <property type="molecule type" value="Genomic_DNA"/>
</dbReference>
<evidence type="ECO:0000256" key="2">
    <source>
        <dbReference type="ARBA" id="ARBA00022723"/>
    </source>
</evidence>